<dbReference type="PANTHER" id="PTHR34849:SF3">
    <property type="entry name" value="SSR2962 PROTEIN"/>
    <property type="match status" value="1"/>
</dbReference>
<protein>
    <recommendedName>
        <fullName evidence="3">DUF433 domain-containing protein</fullName>
    </recommendedName>
</protein>
<comment type="caution">
    <text evidence="1">The sequence shown here is derived from an EMBL/GenBank/DDBJ whole genome shotgun (WGS) entry which is preliminary data.</text>
</comment>
<name>A0A0B0EJR2_9BACT</name>
<dbReference type="InterPro" id="IPR009057">
    <property type="entry name" value="Homeodomain-like_sf"/>
</dbReference>
<evidence type="ECO:0000313" key="1">
    <source>
        <dbReference type="EMBL" id="KHE90930.1"/>
    </source>
</evidence>
<dbReference type="PANTHER" id="PTHR34849">
    <property type="entry name" value="SSL5025 PROTEIN"/>
    <property type="match status" value="1"/>
</dbReference>
<dbReference type="SUPFAM" id="SSF46689">
    <property type="entry name" value="Homeodomain-like"/>
    <property type="match status" value="1"/>
</dbReference>
<reference evidence="1 2" key="1">
    <citation type="submission" date="2014-10" db="EMBL/GenBank/DDBJ databases">
        <title>Draft genome of anammox bacterium scalindua brodae, obtained using differential coverage binning of sequence data from two enrichment reactors.</title>
        <authorList>
            <person name="Speth D.R."/>
            <person name="Russ L."/>
            <person name="Kartal B."/>
            <person name="Op den Camp H.J."/>
            <person name="Dutilh B.E."/>
            <person name="Jetten M.S."/>
        </authorList>
    </citation>
    <scope>NUCLEOTIDE SEQUENCE [LARGE SCALE GENOMIC DNA]</scope>
    <source>
        <strain evidence="1">RU1</strain>
    </source>
</reference>
<dbReference type="AlphaFoldDB" id="A0A0B0EJR2"/>
<evidence type="ECO:0000313" key="2">
    <source>
        <dbReference type="Proteomes" id="UP000030652"/>
    </source>
</evidence>
<accession>A0A0B0EJR2</accession>
<organism evidence="1 2">
    <name type="scientific">Candidatus Scalindua brodae</name>
    <dbReference type="NCBI Taxonomy" id="237368"/>
    <lineage>
        <taxon>Bacteria</taxon>
        <taxon>Pseudomonadati</taxon>
        <taxon>Planctomycetota</taxon>
        <taxon>Candidatus Brocadiia</taxon>
        <taxon>Candidatus Brocadiales</taxon>
        <taxon>Candidatus Scalinduaceae</taxon>
        <taxon>Candidatus Scalindua</taxon>
    </lineage>
</organism>
<dbReference type="InterPro" id="IPR036388">
    <property type="entry name" value="WH-like_DNA-bd_sf"/>
</dbReference>
<dbReference type="eggNOG" id="COG2442">
    <property type="taxonomic scope" value="Bacteria"/>
</dbReference>
<dbReference type="InterPro" id="IPR007367">
    <property type="entry name" value="DUF433"/>
</dbReference>
<dbReference type="Gene3D" id="1.10.10.10">
    <property type="entry name" value="Winged helix-like DNA-binding domain superfamily/Winged helix DNA-binding domain"/>
    <property type="match status" value="1"/>
</dbReference>
<evidence type="ECO:0008006" key="3">
    <source>
        <dbReference type="Google" id="ProtNLM"/>
    </source>
</evidence>
<dbReference type="Proteomes" id="UP000030652">
    <property type="component" value="Unassembled WGS sequence"/>
</dbReference>
<dbReference type="EMBL" id="JRYO01000226">
    <property type="protein sequence ID" value="KHE90930.1"/>
    <property type="molecule type" value="Genomic_DNA"/>
</dbReference>
<dbReference type="Pfam" id="PF04255">
    <property type="entry name" value="DUF433"/>
    <property type="match status" value="1"/>
</dbReference>
<gene>
    <name evidence="1" type="ORF">SCABRO_03339</name>
</gene>
<proteinExistence type="predicted"/>
<sequence length="77" mass="8527">MEIAHKISVDDNTRFGKPVITGTRVPIDLILGKLAGGMTYQDVIQEYEITYEDILAVLDYAAKTLSKEEIKLVGENA</sequence>